<keyword evidence="2" id="KW-0812">Transmembrane</keyword>
<dbReference type="InterPro" id="IPR057561">
    <property type="entry name" value="NADase_transloc"/>
</dbReference>
<feature type="region of interest" description="Disordered" evidence="1">
    <location>
        <begin position="36"/>
        <end position="157"/>
    </location>
</feature>
<protein>
    <recommendedName>
        <fullName evidence="5">Zinc-ribbon domain-containing protein</fullName>
    </recommendedName>
</protein>
<feature type="compositionally biased region" description="Basic and acidic residues" evidence="1">
    <location>
        <begin position="92"/>
        <end position="107"/>
    </location>
</feature>
<feature type="compositionally biased region" description="Low complexity" evidence="1">
    <location>
        <begin position="36"/>
        <end position="91"/>
    </location>
</feature>
<evidence type="ECO:0000313" key="4">
    <source>
        <dbReference type="Proteomes" id="UP000198906"/>
    </source>
</evidence>
<dbReference type="RefSeq" id="WP_091462635.1">
    <property type="nucleotide sequence ID" value="NZ_FMHU01000002.1"/>
</dbReference>
<keyword evidence="2" id="KW-0472">Membrane</keyword>
<dbReference type="AlphaFoldDB" id="A0A1C6SIF1"/>
<evidence type="ECO:0000256" key="1">
    <source>
        <dbReference type="SAM" id="MobiDB-lite"/>
    </source>
</evidence>
<accession>A0A1C6SIF1</accession>
<name>A0A1C6SIF1_9ACTN</name>
<dbReference type="EMBL" id="FMHU01000002">
    <property type="protein sequence ID" value="SCL29142.1"/>
    <property type="molecule type" value="Genomic_DNA"/>
</dbReference>
<dbReference type="Proteomes" id="UP000198906">
    <property type="component" value="Unassembled WGS sequence"/>
</dbReference>
<feature type="transmembrane region" description="Helical" evidence="2">
    <location>
        <begin position="230"/>
        <end position="248"/>
    </location>
</feature>
<dbReference type="SUPFAM" id="SSF49785">
    <property type="entry name" value="Galactose-binding domain-like"/>
    <property type="match status" value="1"/>
</dbReference>
<dbReference type="NCBIfam" id="NF047619">
    <property type="entry name" value="NADase_discoid"/>
    <property type="match status" value="1"/>
</dbReference>
<dbReference type="InterPro" id="IPR008979">
    <property type="entry name" value="Galactose-bd-like_sf"/>
</dbReference>
<dbReference type="Gene3D" id="2.60.120.260">
    <property type="entry name" value="Galactose-binding domain-like"/>
    <property type="match status" value="1"/>
</dbReference>
<gene>
    <name evidence="3" type="ORF">GA0074694_5311</name>
</gene>
<reference evidence="4" key="1">
    <citation type="submission" date="2016-06" db="EMBL/GenBank/DDBJ databases">
        <authorList>
            <person name="Varghese N."/>
        </authorList>
    </citation>
    <scope>NUCLEOTIDE SEQUENCE [LARGE SCALE GENOMIC DNA]</scope>
    <source>
        <strain evidence="4">DSM 46123</strain>
    </source>
</reference>
<evidence type="ECO:0000256" key="2">
    <source>
        <dbReference type="SAM" id="Phobius"/>
    </source>
</evidence>
<keyword evidence="4" id="KW-1185">Reference proteome</keyword>
<feature type="compositionally biased region" description="Pro residues" evidence="1">
    <location>
        <begin position="123"/>
        <end position="139"/>
    </location>
</feature>
<evidence type="ECO:0008006" key="5">
    <source>
        <dbReference type="Google" id="ProtNLM"/>
    </source>
</evidence>
<keyword evidence="2" id="KW-1133">Transmembrane helix</keyword>
<organism evidence="3 4">
    <name type="scientific">Micromonospora inyonensis</name>
    <dbReference type="NCBI Taxonomy" id="47866"/>
    <lineage>
        <taxon>Bacteria</taxon>
        <taxon>Bacillati</taxon>
        <taxon>Actinomycetota</taxon>
        <taxon>Actinomycetes</taxon>
        <taxon>Micromonosporales</taxon>
        <taxon>Micromonosporaceae</taxon>
        <taxon>Micromonospora</taxon>
    </lineage>
</organism>
<evidence type="ECO:0000313" key="3">
    <source>
        <dbReference type="EMBL" id="SCL29142.1"/>
    </source>
</evidence>
<sequence>MRICGNCGAEVAPGDGFCGTCGAFLAWDATDTAPAPATMTARDAPASDGATPAATATGTPAGTGGTAAAETPARTPTEPTEPAAKPAAGTGDVEHEEHRAQERDLRRAAALVVPVRPADETNPTPPPDRAAVTPPPAADRPPVAGQPGAVLPGRPVAPTPEVRDFAGDRAGGADDVVCPACGTTNRGGSSFCRGCGRPLIATAQPTVVVPWWRRLRWPRRRPGRGRLRRLLAVLVALVLVAGAVWAVARFAGPVVDAVRDRTAKPEAVLPSTVTASSEASGHPARSTVDGLNNRYWAPAADRPATGQYVELTFDPPIRLMDLIVHTGASPQQDAFVRQGRPAELTMTLWTRDGTSSTTVLRLTDRPGPQSFHHVTGGVARLRLTVDASYGAQQGRQVALAEIEVFRRP</sequence>
<proteinExistence type="predicted"/>
<dbReference type="STRING" id="47866.GA0074694_5311"/>